<keyword evidence="5" id="KW-1185">Reference proteome</keyword>
<organism evidence="4 5">
    <name type="scientific">Actinoallomurus vinaceus</name>
    <dbReference type="NCBI Taxonomy" id="1080074"/>
    <lineage>
        <taxon>Bacteria</taxon>
        <taxon>Bacillati</taxon>
        <taxon>Actinomycetota</taxon>
        <taxon>Actinomycetes</taxon>
        <taxon>Streptosporangiales</taxon>
        <taxon>Thermomonosporaceae</taxon>
        <taxon>Actinoallomurus</taxon>
    </lineage>
</organism>
<dbReference type="InterPro" id="IPR007329">
    <property type="entry name" value="FMN-bd"/>
</dbReference>
<reference evidence="5" key="1">
    <citation type="journal article" date="2019" name="Int. J. Syst. Evol. Microbiol.">
        <title>The Global Catalogue of Microorganisms (GCM) 10K type strain sequencing project: providing services to taxonomists for standard genome sequencing and annotation.</title>
        <authorList>
            <consortium name="The Broad Institute Genomics Platform"/>
            <consortium name="The Broad Institute Genome Sequencing Center for Infectious Disease"/>
            <person name="Wu L."/>
            <person name="Ma J."/>
        </authorList>
    </citation>
    <scope>NUCLEOTIDE SEQUENCE [LARGE SCALE GENOMIC DNA]</scope>
    <source>
        <strain evidence="5">JCM 17939</strain>
    </source>
</reference>
<dbReference type="Gene3D" id="3.90.1010.20">
    <property type="match status" value="1"/>
</dbReference>
<evidence type="ECO:0000313" key="4">
    <source>
        <dbReference type="EMBL" id="GAA4635310.1"/>
    </source>
</evidence>
<dbReference type="Pfam" id="PF04205">
    <property type="entry name" value="FMN_bind"/>
    <property type="match status" value="1"/>
</dbReference>
<dbReference type="Proteomes" id="UP001501442">
    <property type="component" value="Unassembled WGS sequence"/>
</dbReference>
<accession>A0ABP8UMT4</accession>
<feature type="compositionally biased region" description="Low complexity" evidence="1">
    <location>
        <begin position="44"/>
        <end position="83"/>
    </location>
</feature>
<evidence type="ECO:0000259" key="3">
    <source>
        <dbReference type="SMART" id="SM00900"/>
    </source>
</evidence>
<feature type="signal peptide" evidence="2">
    <location>
        <begin position="1"/>
        <end position="25"/>
    </location>
</feature>
<dbReference type="SMART" id="SM00900">
    <property type="entry name" value="FMN_bind"/>
    <property type="match status" value="1"/>
</dbReference>
<evidence type="ECO:0000313" key="5">
    <source>
        <dbReference type="Proteomes" id="UP001501442"/>
    </source>
</evidence>
<feature type="domain" description="FMN-binding" evidence="3">
    <location>
        <begin position="82"/>
        <end position="160"/>
    </location>
</feature>
<sequence length="162" mass="16243">MKRAILAILGTAAGLVLLLSFKTHPASSSGTAAGTGTGTGTGGDTAAPAPSESSSGSSGTGSGSKKSSASTTRTVTGDTVDTRWGPVQVRVTLKSGKITKVETVQVPHENPRDQEINSFAVPQLNQEALAAQNAQIDTVSGATVTSDGYIRSLQSALDKAGT</sequence>
<gene>
    <name evidence="4" type="ORF">GCM10023196_080270</name>
</gene>
<feature type="chain" id="PRO_5046811115" evidence="2">
    <location>
        <begin position="26"/>
        <end position="162"/>
    </location>
</feature>
<proteinExistence type="predicted"/>
<evidence type="ECO:0000256" key="1">
    <source>
        <dbReference type="SAM" id="MobiDB-lite"/>
    </source>
</evidence>
<feature type="compositionally biased region" description="Gly residues" evidence="1">
    <location>
        <begin position="33"/>
        <end position="43"/>
    </location>
</feature>
<dbReference type="RefSeq" id="WP_345438267.1">
    <property type="nucleotide sequence ID" value="NZ_BAABHK010000015.1"/>
</dbReference>
<keyword evidence="2" id="KW-0732">Signal</keyword>
<comment type="caution">
    <text evidence="4">The sequence shown here is derived from an EMBL/GenBank/DDBJ whole genome shotgun (WGS) entry which is preliminary data.</text>
</comment>
<feature type="region of interest" description="Disordered" evidence="1">
    <location>
        <begin position="26"/>
        <end position="83"/>
    </location>
</feature>
<protein>
    <submittedName>
        <fullName evidence="4">FMN-binding protein</fullName>
    </submittedName>
</protein>
<name>A0ABP8UMT4_9ACTN</name>
<evidence type="ECO:0000256" key="2">
    <source>
        <dbReference type="SAM" id="SignalP"/>
    </source>
</evidence>
<dbReference type="EMBL" id="BAABHK010000015">
    <property type="protein sequence ID" value="GAA4635310.1"/>
    <property type="molecule type" value="Genomic_DNA"/>
</dbReference>